<dbReference type="EMBL" id="CP159534">
    <property type="protein sequence ID" value="XCJ71263.1"/>
    <property type="molecule type" value="Genomic_DNA"/>
</dbReference>
<dbReference type="EC" id="2.-.-.-" evidence="5"/>
<dbReference type="PROSITE" id="PS51186">
    <property type="entry name" value="GNAT"/>
    <property type="match status" value="1"/>
</dbReference>
<dbReference type="Pfam" id="PF13302">
    <property type="entry name" value="Acetyltransf_3"/>
    <property type="match status" value="1"/>
</dbReference>
<dbReference type="SUPFAM" id="SSF55729">
    <property type="entry name" value="Acyl-CoA N-acyltransferases (Nat)"/>
    <property type="match status" value="1"/>
</dbReference>
<dbReference type="GO" id="GO:0008999">
    <property type="term" value="F:protein-N-terminal-alanine acetyltransferase activity"/>
    <property type="evidence" value="ECO:0007669"/>
    <property type="project" value="TreeGrafter"/>
</dbReference>
<dbReference type="InterPro" id="IPR000182">
    <property type="entry name" value="GNAT_dom"/>
</dbReference>
<sequence>MLIAPDIEMRRATVDDAQALADAQVRNIDHLRATEPHREPEFYTAEGQVSRLDAAGSATWVLVDKAADGIVVGRLTLSGIVMGPLCSASLGYWIDGGYAGRGLTTAAVEEMIRICRDELGLHRVEAGTLTDNLASQRVLAKCGFERFGMSPKYLHINGAWRDHFRFALLLHDDPPSHIPK</sequence>
<dbReference type="InterPro" id="IPR051531">
    <property type="entry name" value="N-acetyltransferase"/>
</dbReference>
<dbReference type="Gene3D" id="3.40.630.30">
    <property type="match status" value="1"/>
</dbReference>
<reference evidence="5" key="1">
    <citation type="submission" date="2024-06" db="EMBL/GenBank/DDBJ databases">
        <title>Streptomyces sp. strain HUAS MG91 genome sequences.</title>
        <authorList>
            <person name="Mo P."/>
        </authorList>
    </citation>
    <scope>NUCLEOTIDE SEQUENCE</scope>
    <source>
        <strain evidence="5">HUAS MG91</strain>
    </source>
</reference>
<organism evidence="5">
    <name type="scientific">Streptomyces tabacisoli</name>
    <dbReference type="NCBI Taxonomy" id="3156398"/>
    <lineage>
        <taxon>Bacteria</taxon>
        <taxon>Bacillati</taxon>
        <taxon>Actinomycetota</taxon>
        <taxon>Actinomycetes</taxon>
        <taxon>Kitasatosporales</taxon>
        <taxon>Streptomycetaceae</taxon>
        <taxon>Streptomyces</taxon>
    </lineage>
</organism>
<dbReference type="GO" id="GO:0005737">
    <property type="term" value="C:cytoplasm"/>
    <property type="evidence" value="ECO:0007669"/>
    <property type="project" value="TreeGrafter"/>
</dbReference>
<dbReference type="InterPro" id="IPR016181">
    <property type="entry name" value="Acyl_CoA_acyltransferase"/>
</dbReference>
<gene>
    <name evidence="5" type="ORF">ABII15_15330</name>
</gene>
<evidence type="ECO:0000313" key="5">
    <source>
        <dbReference type="EMBL" id="XCJ71263.1"/>
    </source>
</evidence>
<dbReference type="AlphaFoldDB" id="A0AAU8IT75"/>
<evidence type="ECO:0000256" key="1">
    <source>
        <dbReference type="ARBA" id="ARBA00022679"/>
    </source>
</evidence>
<feature type="domain" description="N-acetyltransferase" evidence="4">
    <location>
        <begin position="7"/>
        <end position="171"/>
    </location>
</feature>
<accession>A0AAU8IT75</accession>
<dbReference type="RefSeq" id="WP_353942882.1">
    <property type="nucleotide sequence ID" value="NZ_CP159534.1"/>
</dbReference>
<protein>
    <submittedName>
        <fullName evidence="5">GNAT family protein</fullName>
        <ecNumber evidence="5">2.-.-.-</ecNumber>
    </submittedName>
</protein>
<dbReference type="KEGG" id="stac:ABII15_15330"/>
<evidence type="ECO:0000256" key="3">
    <source>
        <dbReference type="ARBA" id="ARBA00038502"/>
    </source>
</evidence>
<dbReference type="PANTHER" id="PTHR43792">
    <property type="entry name" value="GNAT FAMILY, PUTATIVE (AFU_ORTHOLOGUE AFUA_3G00765)-RELATED-RELATED"/>
    <property type="match status" value="1"/>
</dbReference>
<name>A0AAU8IT75_9ACTN</name>
<evidence type="ECO:0000259" key="4">
    <source>
        <dbReference type="PROSITE" id="PS51186"/>
    </source>
</evidence>
<evidence type="ECO:0000256" key="2">
    <source>
        <dbReference type="ARBA" id="ARBA00023315"/>
    </source>
</evidence>
<comment type="similarity">
    <text evidence="3">Belongs to the acetyltransferase family. RimJ subfamily.</text>
</comment>
<keyword evidence="2" id="KW-0012">Acyltransferase</keyword>
<keyword evidence="1 5" id="KW-0808">Transferase</keyword>
<proteinExistence type="inferred from homology"/>
<dbReference type="PANTHER" id="PTHR43792:SF8">
    <property type="entry name" value="[RIBOSOMAL PROTEIN US5]-ALANINE N-ACETYLTRANSFERASE"/>
    <property type="match status" value="1"/>
</dbReference>